<dbReference type="Proteomes" id="UP000050794">
    <property type="component" value="Unassembled WGS sequence"/>
</dbReference>
<evidence type="ECO:0000313" key="2">
    <source>
        <dbReference type="EMBL" id="VDM37745.1"/>
    </source>
</evidence>
<protein>
    <submittedName>
        <fullName evidence="4">DUF2335 domain-containing protein</fullName>
    </submittedName>
</protein>
<organism evidence="3 4">
    <name type="scientific">Toxocara canis</name>
    <name type="common">Canine roundworm</name>
    <dbReference type="NCBI Taxonomy" id="6265"/>
    <lineage>
        <taxon>Eukaryota</taxon>
        <taxon>Metazoa</taxon>
        <taxon>Ecdysozoa</taxon>
        <taxon>Nematoda</taxon>
        <taxon>Chromadorea</taxon>
        <taxon>Rhabditida</taxon>
        <taxon>Spirurina</taxon>
        <taxon>Ascaridomorpha</taxon>
        <taxon>Ascaridoidea</taxon>
        <taxon>Toxocaridae</taxon>
        <taxon>Toxocara</taxon>
    </lineage>
</organism>
<name>A0A183UD54_TOXCA</name>
<feature type="region of interest" description="Disordered" evidence="1">
    <location>
        <begin position="1"/>
        <end position="22"/>
    </location>
</feature>
<evidence type="ECO:0000256" key="1">
    <source>
        <dbReference type="SAM" id="MobiDB-lite"/>
    </source>
</evidence>
<accession>A0A183UD54</accession>
<keyword evidence="3" id="KW-1185">Reference proteome</keyword>
<evidence type="ECO:0000313" key="4">
    <source>
        <dbReference type="WBParaSite" id="TCNE_0000642401-mRNA-1"/>
    </source>
</evidence>
<reference evidence="2 3" key="2">
    <citation type="submission" date="2018-11" db="EMBL/GenBank/DDBJ databases">
        <authorList>
            <consortium name="Pathogen Informatics"/>
        </authorList>
    </citation>
    <scope>NUCLEOTIDE SEQUENCE [LARGE SCALE GENOMIC DNA]</scope>
</reference>
<reference evidence="4" key="1">
    <citation type="submission" date="2016-06" db="UniProtKB">
        <authorList>
            <consortium name="WormBaseParasite"/>
        </authorList>
    </citation>
    <scope>IDENTIFICATION</scope>
</reference>
<gene>
    <name evidence="2" type="ORF">TCNE_LOCUS6424</name>
</gene>
<dbReference type="WBParaSite" id="TCNE_0000642401-mRNA-1">
    <property type="protein sequence ID" value="TCNE_0000642401-mRNA-1"/>
    <property type="gene ID" value="TCNE_0000642401"/>
</dbReference>
<sequence>MQAVHAVGHNAKPPQGNIGIQQSPDCLREQLITITDQLRAQTASGARLGANTQAAEQERRNWTATSLRYAIWCGGRLVDARGGPFGTSSA</sequence>
<evidence type="ECO:0000313" key="3">
    <source>
        <dbReference type="Proteomes" id="UP000050794"/>
    </source>
</evidence>
<dbReference type="EMBL" id="UYWY01019492">
    <property type="protein sequence ID" value="VDM37745.1"/>
    <property type="molecule type" value="Genomic_DNA"/>
</dbReference>
<proteinExistence type="predicted"/>
<dbReference type="AlphaFoldDB" id="A0A183UD54"/>